<keyword evidence="1" id="KW-0560">Oxidoreductase</keyword>
<dbReference type="Gene3D" id="3.40.50.720">
    <property type="entry name" value="NAD(P)-binding Rossmann-like Domain"/>
    <property type="match status" value="1"/>
</dbReference>
<proteinExistence type="predicted"/>
<organism evidence="3">
    <name type="scientific">marine metagenome</name>
    <dbReference type="NCBI Taxonomy" id="408172"/>
    <lineage>
        <taxon>unclassified sequences</taxon>
        <taxon>metagenomes</taxon>
        <taxon>ecological metagenomes</taxon>
    </lineage>
</organism>
<dbReference type="InterPro" id="IPR051267">
    <property type="entry name" value="STEAP_metalloreductase"/>
</dbReference>
<dbReference type="InterPro" id="IPR028939">
    <property type="entry name" value="P5C_Rdtase_cat_N"/>
</dbReference>
<feature type="domain" description="Pyrroline-5-carboxylate reductase catalytic N-terminal" evidence="2">
    <location>
        <begin position="2"/>
        <end position="101"/>
    </location>
</feature>
<dbReference type="InterPro" id="IPR010185">
    <property type="entry name" value="NpdG"/>
</dbReference>
<dbReference type="Pfam" id="PF03807">
    <property type="entry name" value="F420_oxidored"/>
    <property type="match status" value="1"/>
</dbReference>
<dbReference type="EMBL" id="UINC01048655">
    <property type="protein sequence ID" value="SVB59457.1"/>
    <property type="molecule type" value="Genomic_DNA"/>
</dbReference>
<dbReference type="AlphaFoldDB" id="A0A382FBH3"/>
<sequence>MLGFIGGTGPEGKGLALRFAISGLSVFIGSREKQRGIEAAQEIRSQFTEIGSDMVAGGTNEEAAIASEIAVICTPYAGHKATLENLKHVLNGKIVVDVVAPLSFEKGSVSAITVEEGSAAEQAESLLPDSLVVGAFQNASAEDLLMPSQDMECDVIVCSNDQSAKEQVMLLGERIPGVRSIDGGSLQNAKYVEQLTALLININKIYKAHSSIKIVGI</sequence>
<dbReference type="PANTHER" id="PTHR14239">
    <property type="entry name" value="DUDULIN-RELATED"/>
    <property type="match status" value="1"/>
</dbReference>
<dbReference type="GO" id="GO:0052851">
    <property type="term" value="F:ferric-chelate reductase (NADPH) activity"/>
    <property type="evidence" value="ECO:0007669"/>
    <property type="project" value="TreeGrafter"/>
</dbReference>
<dbReference type="NCBIfam" id="TIGR01915">
    <property type="entry name" value="npdG"/>
    <property type="match status" value="1"/>
</dbReference>
<gene>
    <name evidence="3" type="ORF">METZ01_LOCUS212311</name>
</gene>
<dbReference type="GO" id="GO:0005886">
    <property type="term" value="C:plasma membrane"/>
    <property type="evidence" value="ECO:0007669"/>
    <property type="project" value="TreeGrafter"/>
</dbReference>
<reference evidence="3" key="1">
    <citation type="submission" date="2018-05" db="EMBL/GenBank/DDBJ databases">
        <authorList>
            <person name="Lanie J.A."/>
            <person name="Ng W.-L."/>
            <person name="Kazmierczak K.M."/>
            <person name="Andrzejewski T.M."/>
            <person name="Davidsen T.M."/>
            <person name="Wayne K.J."/>
            <person name="Tettelin H."/>
            <person name="Glass J.I."/>
            <person name="Rusch D."/>
            <person name="Podicherti R."/>
            <person name="Tsui H.-C.T."/>
            <person name="Winkler M.E."/>
        </authorList>
    </citation>
    <scope>NUCLEOTIDE SEQUENCE</scope>
</reference>
<dbReference type="InterPro" id="IPR036291">
    <property type="entry name" value="NAD(P)-bd_dom_sf"/>
</dbReference>
<evidence type="ECO:0000259" key="2">
    <source>
        <dbReference type="Pfam" id="PF03807"/>
    </source>
</evidence>
<dbReference type="PANTHER" id="PTHR14239:SF0">
    <property type="entry name" value="F420-DEPENDENT NADP REDUCTASE"/>
    <property type="match status" value="1"/>
</dbReference>
<dbReference type="GO" id="GO:0070967">
    <property type="term" value="F:coenzyme F420 binding"/>
    <property type="evidence" value="ECO:0007669"/>
    <property type="project" value="InterPro"/>
</dbReference>
<accession>A0A382FBH3</accession>
<dbReference type="GO" id="GO:0006740">
    <property type="term" value="P:NADPH regeneration"/>
    <property type="evidence" value="ECO:0007669"/>
    <property type="project" value="InterPro"/>
</dbReference>
<dbReference type="SUPFAM" id="SSF51735">
    <property type="entry name" value="NAD(P)-binding Rossmann-fold domains"/>
    <property type="match status" value="1"/>
</dbReference>
<evidence type="ECO:0000313" key="3">
    <source>
        <dbReference type="EMBL" id="SVB59457.1"/>
    </source>
</evidence>
<dbReference type="GO" id="GO:0008823">
    <property type="term" value="F:cupric reductase (NADH) activity"/>
    <property type="evidence" value="ECO:0007669"/>
    <property type="project" value="TreeGrafter"/>
</dbReference>
<evidence type="ECO:0000256" key="1">
    <source>
        <dbReference type="ARBA" id="ARBA00023002"/>
    </source>
</evidence>
<name>A0A382FBH3_9ZZZZ</name>
<dbReference type="GO" id="GO:0050661">
    <property type="term" value="F:NADP binding"/>
    <property type="evidence" value="ECO:0007669"/>
    <property type="project" value="InterPro"/>
</dbReference>
<protein>
    <recommendedName>
        <fullName evidence="2">Pyrroline-5-carboxylate reductase catalytic N-terminal domain-containing protein</fullName>
    </recommendedName>
</protein>
<dbReference type="GO" id="GO:0016651">
    <property type="term" value="F:oxidoreductase activity, acting on NAD(P)H"/>
    <property type="evidence" value="ECO:0007669"/>
    <property type="project" value="InterPro"/>
</dbReference>
<dbReference type="GO" id="GO:0015677">
    <property type="term" value="P:copper ion import"/>
    <property type="evidence" value="ECO:0007669"/>
    <property type="project" value="TreeGrafter"/>
</dbReference>